<dbReference type="Proteomes" id="UP000034852">
    <property type="component" value="Unassembled WGS sequence"/>
</dbReference>
<evidence type="ECO:0000313" key="2">
    <source>
        <dbReference type="Proteomes" id="UP000034852"/>
    </source>
</evidence>
<dbReference type="AlphaFoldDB" id="A0A0G0K4X4"/>
<gene>
    <name evidence="1" type="ORF">US52_C0018G0004</name>
</gene>
<dbReference type="EMBL" id="LBTH01000018">
    <property type="protein sequence ID" value="KKQ35676.1"/>
    <property type="molecule type" value="Genomic_DNA"/>
</dbReference>
<reference evidence="1 2" key="1">
    <citation type="journal article" date="2015" name="Nature">
        <title>rRNA introns, odd ribosomes, and small enigmatic genomes across a large radiation of phyla.</title>
        <authorList>
            <person name="Brown C.T."/>
            <person name="Hug L.A."/>
            <person name="Thomas B.C."/>
            <person name="Sharon I."/>
            <person name="Castelle C.J."/>
            <person name="Singh A."/>
            <person name="Wilkins M.J."/>
            <person name="Williams K.H."/>
            <person name="Banfield J.F."/>
        </authorList>
    </citation>
    <scope>NUCLEOTIDE SEQUENCE [LARGE SCALE GENOMIC DNA]</scope>
</reference>
<comment type="caution">
    <text evidence="1">The sequence shown here is derived from an EMBL/GenBank/DDBJ whole genome shotgun (WGS) entry which is preliminary data.</text>
</comment>
<proteinExistence type="predicted"/>
<name>A0A0G0K4X4_9BACT</name>
<protein>
    <submittedName>
        <fullName evidence="1">Uncharacterized protein</fullName>
    </submittedName>
</protein>
<sequence length="117" mass="13462">MNPYEVTIPLSQIVPSDRPRMPSWARVIHEYPTRNNEVVTHLNHLKVSLMCLANNLFTPVDGNHTIARLTQLYGPEHLVSLRTDPGIYHFTLEAVQDRQTEGINTFLDYLDLIHAMQ</sequence>
<accession>A0A0G0K4X4</accession>
<evidence type="ECO:0000313" key="1">
    <source>
        <dbReference type="EMBL" id="KKQ35676.1"/>
    </source>
</evidence>
<organism evidence="1 2">
    <name type="scientific">candidate division WS6 bacterium GW2011_GWA2_37_6</name>
    <dbReference type="NCBI Taxonomy" id="1619087"/>
    <lineage>
        <taxon>Bacteria</taxon>
        <taxon>Candidatus Dojkabacteria</taxon>
    </lineage>
</organism>